<comment type="caution">
    <text evidence="1">The sequence shown here is derived from an EMBL/GenBank/DDBJ whole genome shotgun (WGS) entry which is preliminary data.</text>
</comment>
<dbReference type="AlphaFoldDB" id="A0A498HPB6"/>
<dbReference type="Proteomes" id="UP000290289">
    <property type="component" value="Chromosome 16"/>
</dbReference>
<name>A0A498HPB6_MALDO</name>
<evidence type="ECO:0000313" key="2">
    <source>
        <dbReference type="Proteomes" id="UP000290289"/>
    </source>
</evidence>
<evidence type="ECO:0000313" key="1">
    <source>
        <dbReference type="EMBL" id="RXH71011.1"/>
    </source>
</evidence>
<sequence>MGVLTKSPRLQLASFESSATMEFVPSLGFNIQPGGLPLRVRFAEWRFYGFKPRICALCCMKTLDILQCPEREYFPKHWNHSYSEFYTPSLEKHIEQPNVPQELSVEGKLSKLLESIELHMN</sequence>
<proteinExistence type="predicted"/>
<gene>
    <name evidence="1" type="ORF">DVH24_015633</name>
</gene>
<keyword evidence="2" id="KW-1185">Reference proteome</keyword>
<reference evidence="1 2" key="1">
    <citation type="submission" date="2018-10" db="EMBL/GenBank/DDBJ databases">
        <title>A high-quality apple genome assembly.</title>
        <authorList>
            <person name="Hu J."/>
        </authorList>
    </citation>
    <scope>NUCLEOTIDE SEQUENCE [LARGE SCALE GENOMIC DNA]</scope>
    <source>
        <strain evidence="2">cv. HFTH1</strain>
        <tissue evidence="1">Young leaf</tissue>
    </source>
</reference>
<organism evidence="1 2">
    <name type="scientific">Malus domestica</name>
    <name type="common">Apple</name>
    <name type="synonym">Pyrus malus</name>
    <dbReference type="NCBI Taxonomy" id="3750"/>
    <lineage>
        <taxon>Eukaryota</taxon>
        <taxon>Viridiplantae</taxon>
        <taxon>Streptophyta</taxon>
        <taxon>Embryophyta</taxon>
        <taxon>Tracheophyta</taxon>
        <taxon>Spermatophyta</taxon>
        <taxon>Magnoliopsida</taxon>
        <taxon>eudicotyledons</taxon>
        <taxon>Gunneridae</taxon>
        <taxon>Pentapetalae</taxon>
        <taxon>rosids</taxon>
        <taxon>fabids</taxon>
        <taxon>Rosales</taxon>
        <taxon>Rosaceae</taxon>
        <taxon>Amygdaloideae</taxon>
        <taxon>Maleae</taxon>
        <taxon>Malus</taxon>
    </lineage>
</organism>
<protein>
    <submittedName>
        <fullName evidence="1">Uncharacterized protein</fullName>
    </submittedName>
</protein>
<dbReference type="EMBL" id="RDQH01000342">
    <property type="protein sequence ID" value="RXH71011.1"/>
    <property type="molecule type" value="Genomic_DNA"/>
</dbReference>
<accession>A0A498HPB6</accession>